<sequence>MRTGLSCPAGAPKDGEGPKLSPLLLILAHAGLGLLVTFTLAVVFGGVVMLAWNQIFPAVFNLPALDYGQGVALLVFARLLTGRLTHGYRHAESGRRLAPFKRTAPAPETRLPVPAEDAWGAWWRAEGEGAYHAYLARTDDAERG</sequence>
<dbReference type="EMBL" id="CP000230">
    <property type="protein sequence ID" value="ABC22610.1"/>
    <property type="molecule type" value="Genomic_DNA"/>
</dbReference>
<keyword evidence="3" id="KW-1185">Reference proteome</keyword>
<feature type="transmembrane region" description="Helical" evidence="1">
    <location>
        <begin position="58"/>
        <end position="80"/>
    </location>
</feature>
<dbReference type="PATRIC" id="fig|269796.9.peg.1888"/>
<dbReference type="KEGG" id="rru:Rru_A1810"/>
<keyword evidence="1" id="KW-1133">Transmembrane helix</keyword>
<keyword evidence="1" id="KW-0812">Transmembrane</keyword>
<keyword evidence="1" id="KW-0472">Membrane</keyword>
<dbReference type="HOGENOM" id="CLU_1729168_0_0_5"/>
<proteinExistence type="predicted"/>
<reference evidence="2 3" key="1">
    <citation type="journal article" date="2011" name="Stand. Genomic Sci.">
        <title>Complete genome sequence of Rhodospirillum rubrum type strain (S1).</title>
        <authorList>
            <person name="Munk A.C."/>
            <person name="Copeland A."/>
            <person name="Lucas S."/>
            <person name="Lapidus A."/>
            <person name="Del Rio T.G."/>
            <person name="Barry K."/>
            <person name="Detter J.C."/>
            <person name="Hammon N."/>
            <person name="Israni S."/>
            <person name="Pitluck S."/>
            <person name="Brettin T."/>
            <person name="Bruce D."/>
            <person name="Han C."/>
            <person name="Tapia R."/>
            <person name="Gilna P."/>
            <person name="Schmutz J."/>
            <person name="Larimer F."/>
            <person name="Land M."/>
            <person name="Kyrpides N.C."/>
            <person name="Mavromatis K."/>
            <person name="Richardson P."/>
            <person name="Rohde M."/>
            <person name="Goker M."/>
            <person name="Klenk H.P."/>
            <person name="Zhang Y."/>
            <person name="Roberts G.P."/>
            <person name="Reslewic S."/>
            <person name="Schwartz D.C."/>
        </authorList>
    </citation>
    <scope>NUCLEOTIDE SEQUENCE [LARGE SCALE GENOMIC DNA]</scope>
    <source>
        <strain evidence="3">ATCC 11170 / ATH 1.1.1 / DSM 467 / LMG 4362 / NCIMB 8255 / S1</strain>
    </source>
</reference>
<protein>
    <submittedName>
        <fullName evidence="2">Uncharacterized protein</fullName>
    </submittedName>
</protein>
<organism evidence="2 3">
    <name type="scientific">Rhodospirillum rubrum (strain ATCC 11170 / ATH 1.1.1 / DSM 467 / LMG 4362 / NCIMB 8255 / S1)</name>
    <dbReference type="NCBI Taxonomy" id="269796"/>
    <lineage>
        <taxon>Bacteria</taxon>
        <taxon>Pseudomonadati</taxon>
        <taxon>Pseudomonadota</taxon>
        <taxon>Alphaproteobacteria</taxon>
        <taxon>Rhodospirillales</taxon>
        <taxon>Rhodospirillaceae</taxon>
        <taxon>Rhodospirillum</taxon>
    </lineage>
</organism>
<dbReference type="EnsemblBacteria" id="ABC22610">
    <property type="protein sequence ID" value="ABC22610"/>
    <property type="gene ID" value="Rru_A1810"/>
</dbReference>
<gene>
    <name evidence="2" type="ordered locus">Rru_A1810</name>
</gene>
<accession>Q2RTD5</accession>
<dbReference type="STRING" id="269796.Rru_A1810"/>
<dbReference type="Proteomes" id="UP000001929">
    <property type="component" value="Chromosome"/>
</dbReference>
<feature type="transmembrane region" description="Helical" evidence="1">
    <location>
        <begin position="23"/>
        <end position="52"/>
    </location>
</feature>
<name>Q2RTD5_RHORT</name>
<evidence type="ECO:0000313" key="2">
    <source>
        <dbReference type="EMBL" id="ABC22610.1"/>
    </source>
</evidence>
<dbReference type="eggNOG" id="ENOG5030WH6">
    <property type="taxonomic scope" value="Bacteria"/>
</dbReference>
<evidence type="ECO:0000256" key="1">
    <source>
        <dbReference type="SAM" id="Phobius"/>
    </source>
</evidence>
<dbReference type="AlphaFoldDB" id="Q2RTD5"/>
<evidence type="ECO:0000313" key="3">
    <source>
        <dbReference type="Proteomes" id="UP000001929"/>
    </source>
</evidence>